<dbReference type="Proteomes" id="UP000440578">
    <property type="component" value="Unassembled WGS sequence"/>
</dbReference>
<dbReference type="AlphaFoldDB" id="A0A6A4VL91"/>
<feature type="compositionally biased region" description="Basic residues" evidence="1">
    <location>
        <begin position="522"/>
        <end position="536"/>
    </location>
</feature>
<accession>A0A6A4VL91</accession>
<evidence type="ECO:0000313" key="3">
    <source>
        <dbReference type="Proteomes" id="UP000440578"/>
    </source>
</evidence>
<feature type="compositionally biased region" description="Low complexity" evidence="1">
    <location>
        <begin position="246"/>
        <end position="256"/>
    </location>
</feature>
<feature type="compositionally biased region" description="Low complexity" evidence="1">
    <location>
        <begin position="158"/>
        <end position="177"/>
    </location>
</feature>
<gene>
    <name evidence="2" type="ORF">FJT64_000801</name>
</gene>
<feature type="region of interest" description="Disordered" evidence="1">
    <location>
        <begin position="512"/>
        <end position="570"/>
    </location>
</feature>
<feature type="compositionally biased region" description="Basic and acidic residues" evidence="1">
    <location>
        <begin position="420"/>
        <end position="431"/>
    </location>
</feature>
<reference evidence="2 3" key="1">
    <citation type="submission" date="2019-07" db="EMBL/GenBank/DDBJ databases">
        <title>Draft genome assembly of a fouling barnacle, Amphibalanus amphitrite (Darwin, 1854): The first reference genome for Thecostraca.</title>
        <authorList>
            <person name="Kim W."/>
        </authorList>
    </citation>
    <scope>NUCLEOTIDE SEQUENCE [LARGE SCALE GENOMIC DNA]</scope>
    <source>
        <strain evidence="2">SNU_AA5</strain>
        <tissue evidence="2">Soma without cirri and trophi</tissue>
    </source>
</reference>
<feature type="compositionally biased region" description="Basic and acidic residues" evidence="1">
    <location>
        <begin position="546"/>
        <end position="556"/>
    </location>
</feature>
<protein>
    <submittedName>
        <fullName evidence="2">Uncharacterized protein</fullName>
    </submittedName>
</protein>
<feature type="region of interest" description="Disordered" evidence="1">
    <location>
        <begin position="122"/>
        <end position="469"/>
    </location>
</feature>
<dbReference type="EMBL" id="VIIS01001720">
    <property type="protein sequence ID" value="KAF0293799.1"/>
    <property type="molecule type" value="Genomic_DNA"/>
</dbReference>
<keyword evidence="3" id="KW-1185">Reference proteome</keyword>
<organism evidence="2 3">
    <name type="scientific">Amphibalanus amphitrite</name>
    <name type="common">Striped barnacle</name>
    <name type="synonym">Balanus amphitrite</name>
    <dbReference type="NCBI Taxonomy" id="1232801"/>
    <lineage>
        <taxon>Eukaryota</taxon>
        <taxon>Metazoa</taxon>
        <taxon>Ecdysozoa</taxon>
        <taxon>Arthropoda</taxon>
        <taxon>Crustacea</taxon>
        <taxon>Multicrustacea</taxon>
        <taxon>Cirripedia</taxon>
        <taxon>Thoracica</taxon>
        <taxon>Thoracicalcarea</taxon>
        <taxon>Balanomorpha</taxon>
        <taxon>Balanoidea</taxon>
        <taxon>Balanidae</taxon>
        <taxon>Amphibalaninae</taxon>
        <taxon>Amphibalanus</taxon>
    </lineage>
</organism>
<feature type="compositionally biased region" description="Basic and acidic residues" evidence="1">
    <location>
        <begin position="284"/>
        <end position="319"/>
    </location>
</feature>
<evidence type="ECO:0000256" key="1">
    <source>
        <dbReference type="SAM" id="MobiDB-lite"/>
    </source>
</evidence>
<proteinExistence type="predicted"/>
<evidence type="ECO:0000313" key="2">
    <source>
        <dbReference type="EMBL" id="KAF0293799.1"/>
    </source>
</evidence>
<sequence>MVLVIRPSGVGGPAGRPRFLSLDPGDVYEAFDGQRSGLLKPSQLAHRRAAAPAKRPSPPPDYRPTDWAGLTKKAFLWSRFSDEDRRLVLQTPRGRRRSVPAAETRHRADTFEAAFHKFQELGCARPARGRGRPAGSRPPPPALVPIWLSGGLSGAVRRPGSGESRTSSSGTPEGSPPLRAAAGTPDRRSVRSDGSGSGSGCGSGSDLVFPAESPDRAAHRRLSSPGPLARVCLVPTGPGSHQESGSAAAVAAVSPAAPRPASMPPRLPVSSALRHSGADAAQRNAEHATRPAAADTERRGEADTSPSGERRGTADRGSDQRVCTPMPELHPIRPQPAPRTVEESLNQPAVPQPSSPAPLNNGDIEIGLESDERPSAGEESDGRADDSAAEEDKHGEEPAGEEGGAGAEGDRPPPPPRRRVQVERHNSEVHLRLSRSSEQMIRQLERIQYEPGQTDEDGVELKKKKPKSFRRKLKEVLRRAKEDEALLQDFTEYLVVVRPDKMILKRVGEVAKEEPPLMTRAARGRGGRHPGQRRPHTTSAGPDDVFSPRRTADDGRGVTPPPSSWCHPDEEVPFSPRYGADWLAGIDGALKRPGAAGQTLPLKKRRLETAEQKAQRCRLLEAASDPQTEQPPQARLTTWTWRCWGAAGGWCPQDPAQGRRPVGAGADPAVCYPCPEYQGARRHVYPTLGEPWAPVGPVGWPPRPGAL</sequence>
<comment type="caution">
    <text evidence="2">The sequence shown here is derived from an EMBL/GenBank/DDBJ whole genome shotgun (WGS) entry which is preliminary data.</text>
</comment>
<name>A0A6A4VL91_AMPAM</name>
<feature type="compositionally biased region" description="Basic and acidic residues" evidence="1">
    <location>
        <begin position="370"/>
        <end position="397"/>
    </location>
</feature>
<feature type="region of interest" description="Disordered" evidence="1">
    <location>
        <begin position="39"/>
        <end position="65"/>
    </location>
</feature>
<feature type="compositionally biased region" description="Pro residues" evidence="1">
    <location>
        <begin position="257"/>
        <end position="267"/>
    </location>
</feature>